<dbReference type="GO" id="GO:0004860">
    <property type="term" value="F:protein kinase inhibitor activity"/>
    <property type="evidence" value="ECO:0007669"/>
    <property type="project" value="UniProtKB-KW"/>
</dbReference>
<dbReference type="RefSeq" id="WP_310910325.1">
    <property type="nucleotide sequence ID" value="NZ_JAVLVT010000001.1"/>
</dbReference>
<keyword evidence="4" id="KW-1185">Reference proteome</keyword>
<feature type="region of interest" description="Disordered" evidence="2">
    <location>
        <begin position="1"/>
        <end position="47"/>
    </location>
</feature>
<sequence>MILGSPLDEATDDLTVSSPVIQEGGEIPDRYTCHGEGNSPPLQWSGVPPHAESIAVVVDDPQAAGGPKVHWVVYNLDPDIAELPENGLPSSAQQAENSVGEVGYDPPCPDGSSAERGYEDERSEQSEDSPNSDEVLQHYRFTVYALQAPITLEDDDTAELDEALGAIAARSLAWGRLLADDGR</sequence>
<evidence type="ECO:0000256" key="1">
    <source>
        <dbReference type="ARBA" id="ARBA00007120"/>
    </source>
</evidence>
<dbReference type="PANTHER" id="PTHR30289">
    <property type="entry name" value="UNCHARACTERIZED PROTEIN YBCL-RELATED"/>
    <property type="match status" value="1"/>
</dbReference>
<comment type="similarity">
    <text evidence="1">Belongs to the UPF0098 family.</text>
</comment>
<reference evidence="4" key="1">
    <citation type="submission" date="2023-07" db="EMBL/GenBank/DDBJ databases">
        <title>Novel species in the genus Lipingzhangella isolated from Sambhar Salt Lake.</title>
        <authorList>
            <person name="Jiya N."/>
            <person name="Kajale S."/>
            <person name="Sharma A."/>
        </authorList>
    </citation>
    <scope>NUCLEOTIDE SEQUENCE [LARGE SCALE GENOMIC DNA]</scope>
    <source>
        <strain evidence="4">LS1_29</strain>
    </source>
</reference>
<dbReference type="CDD" id="cd00865">
    <property type="entry name" value="PEBP_bact_arch"/>
    <property type="match status" value="1"/>
</dbReference>
<dbReference type="Proteomes" id="UP001250214">
    <property type="component" value="Unassembled WGS sequence"/>
</dbReference>
<dbReference type="InterPro" id="IPR005247">
    <property type="entry name" value="YbhB_YbcL/LppC-like"/>
</dbReference>
<gene>
    <name evidence="3" type="ORF">RIF23_00735</name>
</gene>
<feature type="compositionally biased region" description="Polar residues" evidence="2">
    <location>
        <begin position="88"/>
        <end position="97"/>
    </location>
</feature>
<dbReference type="Pfam" id="PF01161">
    <property type="entry name" value="PBP"/>
    <property type="match status" value="1"/>
</dbReference>
<protein>
    <submittedName>
        <fullName evidence="3">YbhB/YbcL family Raf kinase inhibitor-like protein</fullName>
    </submittedName>
</protein>
<evidence type="ECO:0000313" key="3">
    <source>
        <dbReference type="EMBL" id="MDS1268813.1"/>
    </source>
</evidence>
<evidence type="ECO:0000256" key="2">
    <source>
        <dbReference type="SAM" id="MobiDB-lite"/>
    </source>
</evidence>
<accession>A0ABU2H0I3</accession>
<comment type="caution">
    <text evidence="3">The sequence shown here is derived from an EMBL/GenBank/DDBJ whole genome shotgun (WGS) entry which is preliminary data.</text>
</comment>
<dbReference type="Gene3D" id="3.90.280.10">
    <property type="entry name" value="PEBP-like"/>
    <property type="match status" value="1"/>
</dbReference>
<dbReference type="PANTHER" id="PTHR30289:SF1">
    <property type="entry name" value="PEBP (PHOSPHATIDYLETHANOLAMINE-BINDING PROTEIN) FAMILY PROTEIN"/>
    <property type="match status" value="1"/>
</dbReference>
<dbReference type="NCBIfam" id="TIGR00481">
    <property type="entry name" value="YbhB/YbcL family Raf kinase inhibitor-like protein"/>
    <property type="match status" value="1"/>
</dbReference>
<name>A0ABU2H0I3_9ACTN</name>
<dbReference type="InterPro" id="IPR036610">
    <property type="entry name" value="PEBP-like_sf"/>
</dbReference>
<dbReference type="SUPFAM" id="SSF49777">
    <property type="entry name" value="PEBP-like"/>
    <property type="match status" value="1"/>
</dbReference>
<dbReference type="InterPro" id="IPR008914">
    <property type="entry name" value="PEBP"/>
</dbReference>
<evidence type="ECO:0000313" key="4">
    <source>
        <dbReference type="Proteomes" id="UP001250214"/>
    </source>
</evidence>
<dbReference type="EMBL" id="JAVLVT010000001">
    <property type="protein sequence ID" value="MDS1268813.1"/>
    <property type="molecule type" value="Genomic_DNA"/>
</dbReference>
<organism evidence="3 4">
    <name type="scientific">Lipingzhangella rawalii</name>
    <dbReference type="NCBI Taxonomy" id="2055835"/>
    <lineage>
        <taxon>Bacteria</taxon>
        <taxon>Bacillati</taxon>
        <taxon>Actinomycetota</taxon>
        <taxon>Actinomycetes</taxon>
        <taxon>Streptosporangiales</taxon>
        <taxon>Nocardiopsidaceae</taxon>
        <taxon>Lipingzhangella</taxon>
    </lineage>
</organism>
<keyword evidence="3" id="KW-0649">Protein kinase inhibitor</keyword>
<feature type="compositionally biased region" description="Basic and acidic residues" evidence="2">
    <location>
        <begin position="116"/>
        <end position="125"/>
    </location>
</feature>
<feature type="region of interest" description="Disordered" evidence="2">
    <location>
        <begin position="84"/>
        <end position="134"/>
    </location>
</feature>
<proteinExistence type="inferred from homology"/>